<dbReference type="RefSeq" id="WP_260763869.1">
    <property type="nucleotide sequence ID" value="NZ_CP045921.1"/>
</dbReference>
<keyword evidence="5" id="KW-1185">Reference proteome</keyword>
<keyword evidence="1" id="KW-1133">Transmembrane helix</keyword>
<evidence type="ECO:0000256" key="2">
    <source>
        <dbReference type="SAM" id="SignalP"/>
    </source>
</evidence>
<dbReference type="InterPro" id="IPR001434">
    <property type="entry name" value="OmcB-like_DUF11"/>
</dbReference>
<dbReference type="AlphaFoldDB" id="A0A857MIY1"/>
<keyword evidence="1" id="KW-0812">Transmembrane</keyword>
<feature type="chain" id="PRO_5033043227" evidence="2">
    <location>
        <begin position="36"/>
        <end position="472"/>
    </location>
</feature>
<evidence type="ECO:0000256" key="1">
    <source>
        <dbReference type="SAM" id="Phobius"/>
    </source>
</evidence>
<dbReference type="EMBL" id="CP045921">
    <property type="protein sequence ID" value="QHN42503.1"/>
    <property type="molecule type" value="Genomic_DNA"/>
</dbReference>
<evidence type="ECO:0000313" key="5">
    <source>
        <dbReference type="Proteomes" id="UP001059824"/>
    </source>
</evidence>
<keyword evidence="2" id="KW-0732">Signal</keyword>
<feature type="domain" description="DUF11" evidence="3">
    <location>
        <begin position="241"/>
        <end position="357"/>
    </location>
</feature>
<accession>A0A857MIY1</accession>
<name>A0A857MIY1_9BACT</name>
<dbReference type="KEGG" id="mama:GII36_01405"/>
<feature type="signal peptide" evidence="2">
    <location>
        <begin position="1"/>
        <end position="35"/>
    </location>
</feature>
<dbReference type="InterPro" id="IPR047589">
    <property type="entry name" value="DUF11_rpt"/>
</dbReference>
<reference evidence="4" key="1">
    <citation type="journal article" date="2021" name="Nat. Microbiol.">
        <title>Cocultivation of an ultrasmall environmental parasitic bacterium with lytic ability against bacteria associated with wastewater foams.</title>
        <authorList>
            <person name="Batinovic S."/>
            <person name="Rose J.J.A."/>
            <person name="Ratcliffe J."/>
            <person name="Seviour R.J."/>
            <person name="Petrovski S."/>
        </authorList>
    </citation>
    <scope>NUCLEOTIDE SEQUENCE</scope>
    <source>
        <strain evidence="4">JR1</strain>
    </source>
</reference>
<sequence length="472" mass="49668">MKTTYREAMKNINSRVAAVLVVSAAIVGLSTQAMAWGPERPTTSGETGADYVTFNSITDNKKVGDERNFVRIREAGTGEYINDMKVQPGKQYEVMTYYHNNAKTSLNASGAGIAKDVSVRTKMPSVVKASEKGTISSVISSSNANPKEVWDEAYVTTDTDVALKYISGSATITSNGPVNGQVLPDSLFSTGTLIGYDSLNGVLPGCAQYSGFVIYKFRVDAPNFTVSKQVSPTGQKQWQENYAAKPGERVDYKVIYTNTGTTAQNDVNIKDTLPKGMVYMPGSTKVYNTANPSGRGVSDNIVSSGINIGNYAAGGNAVITYSATVAAANELNCNANTLTNKVSAITSGGAKDDTATVTVNVSCAASECKPGVPTGDARCGACTPTEGQVVDANGNCVVASGSLPTTGPAETILTIIGVGALTAGFAYWYRSRKNLKKALAGVDLEHEAAAHDAPKLLKARTDSHVEDDKKDF</sequence>
<feature type="transmembrane region" description="Helical" evidence="1">
    <location>
        <begin position="412"/>
        <end position="429"/>
    </location>
</feature>
<organism evidence="4 5">
    <name type="scientific">Candidatus Mycosynbacter amalyticus</name>
    <dbReference type="NCBI Taxonomy" id="2665156"/>
    <lineage>
        <taxon>Bacteria</taxon>
        <taxon>Candidatus Saccharimonadota</taxon>
        <taxon>Candidatus Saccharimonadota incertae sedis</taxon>
        <taxon>Candidatus Mycosynbacter</taxon>
    </lineage>
</organism>
<keyword evidence="1" id="KW-0472">Membrane</keyword>
<dbReference type="SUPFAM" id="SSF49401">
    <property type="entry name" value="Bacterial adhesins"/>
    <property type="match status" value="1"/>
</dbReference>
<proteinExistence type="predicted"/>
<dbReference type="NCBIfam" id="TIGR01451">
    <property type="entry name" value="B_ant_repeat"/>
    <property type="match status" value="1"/>
</dbReference>
<dbReference type="Pfam" id="PF01345">
    <property type="entry name" value="DUF11"/>
    <property type="match status" value="1"/>
</dbReference>
<dbReference type="InterPro" id="IPR008966">
    <property type="entry name" value="Adhesion_dom_sf"/>
</dbReference>
<gene>
    <name evidence="4" type="ORF">GII36_01405</name>
</gene>
<dbReference type="Proteomes" id="UP001059824">
    <property type="component" value="Chromosome"/>
</dbReference>
<evidence type="ECO:0000313" key="4">
    <source>
        <dbReference type="EMBL" id="QHN42503.1"/>
    </source>
</evidence>
<dbReference type="Gene3D" id="2.60.40.740">
    <property type="match status" value="1"/>
</dbReference>
<evidence type="ECO:0000259" key="3">
    <source>
        <dbReference type="Pfam" id="PF01345"/>
    </source>
</evidence>
<protein>
    <submittedName>
        <fullName evidence="4">DUF11 domain-containing protein</fullName>
    </submittedName>
</protein>